<dbReference type="GeneID" id="82202205"/>
<dbReference type="GO" id="GO:0005576">
    <property type="term" value="C:extracellular region"/>
    <property type="evidence" value="ECO:0007669"/>
    <property type="project" value="InterPro"/>
</dbReference>
<dbReference type="OrthoDB" id="1849628at2"/>
<gene>
    <name evidence="4" type="ORF">BO222_03045</name>
</gene>
<evidence type="ECO:0000256" key="2">
    <source>
        <dbReference type="SAM" id="Coils"/>
    </source>
</evidence>
<dbReference type="GO" id="GO:0030246">
    <property type="term" value="F:carbohydrate binding"/>
    <property type="evidence" value="ECO:0007669"/>
    <property type="project" value="InterPro"/>
</dbReference>
<dbReference type="InterPro" id="IPR003610">
    <property type="entry name" value="CBM5/12"/>
</dbReference>
<name>A0A1U7NHY7_9FIRM</name>
<keyword evidence="2" id="KW-0175">Coiled coil</keyword>
<evidence type="ECO:0000313" key="5">
    <source>
        <dbReference type="Proteomes" id="UP000186341"/>
    </source>
</evidence>
<organism evidence="4 5">
    <name type="scientific">Ileibacterium valens</name>
    <dbReference type="NCBI Taxonomy" id="1862668"/>
    <lineage>
        <taxon>Bacteria</taxon>
        <taxon>Bacillati</taxon>
        <taxon>Bacillota</taxon>
        <taxon>Erysipelotrichia</taxon>
        <taxon>Erysipelotrichales</taxon>
        <taxon>Erysipelotrichaceae</taxon>
        <taxon>Ileibacterium</taxon>
    </lineage>
</organism>
<dbReference type="InterPro" id="IPR036573">
    <property type="entry name" value="CBM_sf_5/12"/>
</dbReference>
<dbReference type="Pfam" id="PF02839">
    <property type="entry name" value="CBM_5_12"/>
    <property type="match status" value="1"/>
</dbReference>
<feature type="domain" description="Chitin-binding type-3" evidence="3">
    <location>
        <begin position="102"/>
        <end position="143"/>
    </location>
</feature>
<dbReference type="RefSeq" id="WP_075818230.1">
    <property type="nucleotide sequence ID" value="NZ_CAPNHH010000168.1"/>
</dbReference>
<reference evidence="4 5" key="1">
    <citation type="submission" date="2016-11" db="EMBL/GenBank/DDBJ databases">
        <title>Description of two novel members of the family Erysipelotrichaceae: Ileibacterium lipovorans gen. nov., sp. nov. and Dubosiella newyorkensis, gen. nov., sp. nov.</title>
        <authorList>
            <person name="Cox L.M."/>
            <person name="Sohn J."/>
            <person name="Tyrrell K.L."/>
            <person name="Citron D.M."/>
            <person name="Lawson P.A."/>
            <person name="Patel N.B."/>
            <person name="Iizumi T."/>
            <person name="Perez-Perez G.I."/>
            <person name="Goldstein E.J."/>
            <person name="Blaser M.J."/>
        </authorList>
    </citation>
    <scope>NUCLEOTIDE SEQUENCE [LARGE SCALE GENOMIC DNA]</scope>
    <source>
        <strain evidence="4 5">NYU-BL-A3</strain>
    </source>
</reference>
<dbReference type="AlphaFoldDB" id="A0A1U7NHY7"/>
<protein>
    <recommendedName>
        <fullName evidence="3">Chitin-binding type-3 domain-containing protein</fullName>
    </recommendedName>
</protein>
<accession>A0A1U7NHY7</accession>
<dbReference type="Proteomes" id="UP000186341">
    <property type="component" value="Unassembled WGS sequence"/>
</dbReference>
<dbReference type="GO" id="GO:0005975">
    <property type="term" value="P:carbohydrate metabolic process"/>
    <property type="evidence" value="ECO:0007669"/>
    <property type="project" value="InterPro"/>
</dbReference>
<dbReference type="GO" id="GO:0004553">
    <property type="term" value="F:hydrolase activity, hydrolyzing O-glycosyl compounds"/>
    <property type="evidence" value="ECO:0007669"/>
    <property type="project" value="InterPro"/>
</dbReference>
<comment type="caution">
    <text evidence="4">The sequence shown here is derived from an EMBL/GenBank/DDBJ whole genome shotgun (WGS) entry which is preliminary data.</text>
</comment>
<keyword evidence="5" id="KW-1185">Reference proteome</keyword>
<evidence type="ECO:0000313" key="4">
    <source>
        <dbReference type="EMBL" id="OLU41695.1"/>
    </source>
</evidence>
<feature type="coiled-coil region" evidence="2">
    <location>
        <begin position="52"/>
        <end position="82"/>
    </location>
</feature>
<evidence type="ECO:0000256" key="1">
    <source>
        <dbReference type="ARBA" id="ARBA00022801"/>
    </source>
</evidence>
<proteinExistence type="predicted"/>
<dbReference type="SUPFAM" id="SSF51055">
    <property type="entry name" value="Carbohydrate binding domain"/>
    <property type="match status" value="1"/>
</dbReference>
<dbReference type="Gene3D" id="2.10.10.20">
    <property type="entry name" value="Carbohydrate-binding module superfamily 5/12"/>
    <property type="match status" value="1"/>
</dbReference>
<evidence type="ECO:0000259" key="3">
    <source>
        <dbReference type="Pfam" id="PF02839"/>
    </source>
</evidence>
<keyword evidence="1" id="KW-0378">Hydrolase</keyword>
<dbReference type="CDD" id="cd12214">
    <property type="entry name" value="ChiA1_BD"/>
    <property type="match status" value="1"/>
</dbReference>
<sequence length="151" mass="17394">MKIYVGLDEARNVSALSTFATEFTKIELENEAVETLTDLDGFYISGDKLMYSKELSDSKKLARKELEDKKKAEEMLDNLKTKELLDNLSDENAVLVMALFPAWKTKTKYKVGDRVRYEDNLYKTIQEHDSQDNWTPDQVPALFEKLAKGDE</sequence>
<dbReference type="EMBL" id="MPJW01000078">
    <property type="protein sequence ID" value="OLU41695.1"/>
    <property type="molecule type" value="Genomic_DNA"/>
</dbReference>